<dbReference type="Proteomes" id="UP000319671">
    <property type="component" value="Unassembled WGS sequence"/>
</dbReference>
<organism evidence="1 2">
    <name type="scientific">Neobacillus bataviensis</name>
    <dbReference type="NCBI Taxonomy" id="220685"/>
    <lineage>
        <taxon>Bacteria</taxon>
        <taxon>Bacillati</taxon>
        <taxon>Bacillota</taxon>
        <taxon>Bacilli</taxon>
        <taxon>Bacillales</taxon>
        <taxon>Bacillaceae</taxon>
        <taxon>Neobacillus</taxon>
    </lineage>
</organism>
<protein>
    <submittedName>
        <fullName evidence="1">Uncharacterized protein</fullName>
    </submittedName>
</protein>
<reference evidence="1 2" key="1">
    <citation type="submission" date="2019-06" db="EMBL/GenBank/DDBJ databases">
        <title>Sorghum-associated microbial communities from plants grown in Nebraska, USA.</title>
        <authorList>
            <person name="Schachtman D."/>
        </authorList>
    </citation>
    <scope>NUCLEOTIDE SEQUENCE [LARGE SCALE GENOMIC DNA]</scope>
    <source>
        <strain evidence="1 2">2482</strain>
    </source>
</reference>
<gene>
    <name evidence="1" type="ORF">FB550_1312</name>
</gene>
<dbReference type="AlphaFoldDB" id="A0A561C9L5"/>
<sequence>MSDSHGSKGSKGSENCCNCVEGMAEKLEQFKGFYAYIYEEGNKALAQGAIRNVKDNSVLHLEGVTKTVFLPGGGLFSNVFTDLYISICSITEFAPLFPVDSVSAEEITNMQNEMQKKLNTTRIR</sequence>
<accession>A0A561C9L5</accession>
<dbReference type="EMBL" id="VIVN01000031">
    <property type="protein sequence ID" value="TWD87926.1"/>
    <property type="molecule type" value="Genomic_DNA"/>
</dbReference>
<comment type="caution">
    <text evidence="1">The sequence shown here is derived from an EMBL/GenBank/DDBJ whole genome shotgun (WGS) entry which is preliminary data.</text>
</comment>
<proteinExistence type="predicted"/>
<evidence type="ECO:0000313" key="2">
    <source>
        <dbReference type="Proteomes" id="UP000319671"/>
    </source>
</evidence>
<dbReference type="RefSeq" id="WP_144568783.1">
    <property type="nucleotide sequence ID" value="NZ_VIVN01000031.1"/>
</dbReference>
<keyword evidence="2" id="KW-1185">Reference proteome</keyword>
<name>A0A561C9L5_9BACI</name>
<evidence type="ECO:0000313" key="1">
    <source>
        <dbReference type="EMBL" id="TWD87926.1"/>
    </source>
</evidence>